<dbReference type="Proteomes" id="UP000799770">
    <property type="component" value="Unassembled WGS sequence"/>
</dbReference>
<dbReference type="OrthoDB" id="10630313at2759"/>
<gene>
    <name evidence="2" type="ORF">BDV96DRAFT_593290</name>
</gene>
<name>A0A6A5ZUN4_9PLEO</name>
<dbReference type="EMBL" id="ML977310">
    <property type="protein sequence ID" value="KAF2122795.1"/>
    <property type="molecule type" value="Genomic_DNA"/>
</dbReference>
<organism evidence="2 3">
    <name type="scientific">Lophiotrema nucula</name>
    <dbReference type="NCBI Taxonomy" id="690887"/>
    <lineage>
        <taxon>Eukaryota</taxon>
        <taxon>Fungi</taxon>
        <taxon>Dikarya</taxon>
        <taxon>Ascomycota</taxon>
        <taxon>Pezizomycotina</taxon>
        <taxon>Dothideomycetes</taxon>
        <taxon>Pleosporomycetidae</taxon>
        <taxon>Pleosporales</taxon>
        <taxon>Lophiotremataceae</taxon>
        <taxon>Lophiotrema</taxon>
    </lineage>
</organism>
<evidence type="ECO:0000313" key="2">
    <source>
        <dbReference type="EMBL" id="KAF2122795.1"/>
    </source>
</evidence>
<feature type="compositionally biased region" description="Basic residues" evidence="1">
    <location>
        <begin position="1"/>
        <end position="11"/>
    </location>
</feature>
<sequence>MSSKKHCKRAKQANEANESGIRPLGTGAEVAIVVVVVSACAGVEVRGGERKEERSGWGGFKNQNHEGRTGERVPQDPNRYSAGSDNSSKRWGHVLGRSPSLVQGRLVGSWNGDRHVLILLLTLSVRGCAAPSPFRPAPQPRALLGWLDAVALGEMQALRRRHTPGSRNMERIGHPCCVALRRFQKGSSLLDLQSARRGSGSITPPASRPCPRLSRLHPGARISHCFFVLRRVAVSQEKPDCWRRDASWRIKDRIVHSELACEGLIDTALVEWKGGSFSLQPPSTLLACTCFHKAA</sequence>
<keyword evidence="3" id="KW-1185">Reference proteome</keyword>
<reference evidence="2" key="1">
    <citation type="journal article" date="2020" name="Stud. Mycol.">
        <title>101 Dothideomycetes genomes: a test case for predicting lifestyles and emergence of pathogens.</title>
        <authorList>
            <person name="Haridas S."/>
            <person name="Albert R."/>
            <person name="Binder M."/>
            <person name="Bloem J."/>
            <person name="Labutti K."/>
            <person name="Salamov A."/>
            <person name="Andreopoulos B."/>
            <person name="Baker S."/>
            <person name="Barry K."/>
            <person name="Bills G."/>
            <person name="Bluhm B."/>
            <person name="Cannon C."/>
            <person name="Castanera R."/>
            <person name="Culley D."/>
            <person name="Daum C."/>
            <person name="Ezra D."/>
            <person name="Gonzalez J."/>
            <person name="Henrissat B."/>
            <person name="Kuo A."/>
            <person name="Liang C."/>
            <person name="Lipzen A."/>
            <person name="Lutzoni F."/>
            <person name="Magnuson J."/>
            <person name="Mondo S."/>
            <person name="Nolan M."/>
            <person name="Ohm R."/>
            <person name="Pangilinan J."/>
            <person name="Park H.-J."/>
            <person name="Ramirez L."/>
            <person name="Alfaro M."/>
            <person name="Sun H."/>
            <person name="Tritt A."/>
            <person name="Yoshinaga Y."/>
            <person name="Zwiers L.-H."/>
            <person name="Turgeon B."/>
            <person name="Goodwin S."/>
            <person name="Spatafora J."/>
            <person name="Crous P."/>
            <person name="Grigoriev I."/>
        </authorList>
    </citation>
    <scope>NUCLEOTIDE SEQUENCE</scope>
    <source>
        <strain evidence="2">CBS 627.86</strain>
    </source>
</reference>
<feature type="compositionally biased region" description="Basic and acidic residues" evidence="1">
    <location>
        <begin position="63"/>
        <end position="74"/>
    </location>
</feature>
<protein>
    <submittedName>
        <fullName evidence="2">Uncharacterized protein</fullName>
    </submittedName>
</protein>
<dbReference type="AlphaFoldDB" id="A0A6A5ZUN4"/>
<evidence type="ECO:0000313" key="3">
    <source>
        <dbReference type="Proteomes" id="UP000799770"/>
    </source>
</evidence>
<feature type="region of interest" description="Disordered" evidence="1">
    <location>
        <begin position="1"/>
        <end position="22"/>
    </location>
</feature>
<accession>A0A6A5ZUN4</accession>
<evidence type="ECO:0000256" key="1">
    <source>
        <dbReference type="SAM" id="MobiDB-lite"/>
    </source>
</evidence>
<feature type="region of interest" description="Disordered" evidence="1">
    <location>
        <begin position="51"/>
        <end position="91"/>
    </location>
</feature>
<proteinExistence type="predicted"/>